<feature type="compositionally biased region" description="Basic residues" evidence="1">
    <location>
        <begin position="579"/>
        <end position="598"/>
    </location>
</feature>
<dbReference type="InterPro" id="IPR002889">
    <property type="entry name" value="WSC_carb-bd"/>
</dbReference>
<feature type="domain" description="WSC" evidence="3">
    <location>
        <begin position="480"/>
        <end position="572"/>
    </location>
</feature>
<gene>
    <name evidence="4" type="ORF">QBC34DRAFT_388929</name>
</gene>
<feature type="region of interest" description="Disordered" evidence="1">
    <location>
        <begin position="572"/>
        <end position="598"/>
    </location>
</feature>
<feature type="signal peptide" evidence="2">
    <location>
        <begin position="1"/>
        <end position="17"/>
    </location>
</feature>
<dbReference type="PROSITE" id="PS51212">
    <property type="entry name" value="WSC"/>
    <property type="match status" value="1"/>
</dbReference>
<reference evidence="4" key="2">
    <citation type="submission" date="2023-05" db="EMBL/GenBank/DDBJ databases">
        <authorList>
            <consortium name="Lawrence Berkeley National Laboratory"/>
            <person name="Steindorff A."/>
            <person name="Hensen N."/>
            <person name="Bonometti L."/>
            <person name="Westerberg I."/>
            <person name="Brannstrom I.O."/>
            <person name="Guillou S."/>
            <person name="Cros-Aarteil S."/>
            <person name="Calhoun S."/>
            <person name="Haridas S."/>
            <person name="Kuo A."/>
            <person name="Mondo S."/>
            <person name="Pangilinan J."/>
            <person name="Riley R."/>
            <person name="Labutti K."/>
            <person name="Andreopoulos B."/>
            <person name="Lipzen A."/>
            <person name="Chen C."/>
            <person name="Yanf M."/>
            <person name="Daum C."/>
            <person name="Ng V."/>
            <person name="Clum A."/>
            <person name="Ohm R."/>
            <person name="Martin F."/>
            <person name="Silar P."/>
            <person name="Natvig D."/>
            <person name="Lalanne C."/>
            <person name="Gautier V."/>
            <person name="Ament-Velasquez S.L."/>
            <person name="Kruys A."/>
            <person name="Hutchinson M.I."/>
            <person name="Powell A.J."/>
            <person name="Barry K."/>
            <person name="Miller A.N."/>
            <person name="Grigoriev I.V."/>
            <person name="Debuchy R."/>
            <person name="Gladieux P."/>
            <person name="Thoren M.H."/>
            <person name="Johannesson H."/>
        </authorList>
    </citation>
    <scope>NUCLEOTIDE SEQUENCE</scope>
    <source>
        <strain evidence="4">PSN243</strain>
    </source>
</reference>
<dbReference type="Pfam" id="PF09362">
    <property type="entry name" value="DUF1996"/>
    <property type="match status" value="1"/>
</dbReference>
<dbReference type="SMART" id="SM00321">
    <property type="entry name" value="WSC"/>
    <property type="match status" value="1"/>
</dbReference>
<organism evidence="4 5">
    <name type="scientific">Podospora aff. communis PSN243</name>
    <dbReference type="NCBI Taxonomy" id="3040156"/>
    <lineage>
        <taxon>Eukaryota</taxon>
        <taxon>Fungi</taxon>
        <taxon>Dikarya</taxon>
        <taxon>Ascomycota</taxon>
        <taxon>Pezizomycotina</taxon>
        <taxon>Sordariomycetes</taxon>
        <taxon>Sordariomycetidae</taxon>
        <taxon>Sordariales</taxon>
        <taxon>Podosporaceae</taxon>
        <taxon>Podospora</taxon>
    </lineage>
</organism>
<keyword evidence="5" id="KW-1185">Reference proteome</keyword>
<feature type="chain" id="PRO_5043877582" description="WSC domain-containing protein" evidence="2">
    <location>
        <begin position="18"/>
        <end position="598"/>
    </location>
</feature>
<proteinExistence type="predicted"/>
<evidence type="ECO:0000256" key="1">
    <source>
        <dbReference type="SAM" id="MobiDB-lite"/>
    </source>
</evidence>
<dbReference type="Proteomes" id="UP001321760">
    <property type="component" value="Unassembled WGS sequence"/>
</dbReference>
<dbReference type="EMBL" id="MU865913">
    <property type="protein sequence ID" value="KAK4456098.1"/>
    <property type="molecule type" value="Genomic_DNA"/>
</dbReference>
<sequence>MLFTSAVLAALVATVAAKDKSKRTFAVLQHYGNGPLMDCRIDPIVQPGGPSAHVHTFMGANNLGFNTNGEDLRQSSCTTALPKADMSAYWFPKLYFKDPSTGKLEPVPFFYMNVYYFFDASNDDIKAFPLGLKLVSGNAMARSTTAKSGHINLDPSKGQVTPGSITCPRSSFNPPSWPADSDGSMAGLGDPNNKGQGLGFPFQDCDGYASPMRVDVHFPSCYNPAAGLTDFKTNSAFPTDVGNGRLDCPQGWVHIPHMFFETYWDTHKFLPRFQHLIGKESPFVFSNGDTTGYSAHGDFISGWDERALQQIIDNCDVGHQGLHNCPGLIGGVNDRGSSCKATCPVNEDVTGPLDKLPGNNPLAGWKYGAGSGGGSVPPPSTNPAPAPEPETPEPETPSPDYPAVELPAVSTAKPAVPTTFVPIIKATKSSSAAPEPEPVTSATGHATTTVVNTVTVYETKTVYGNGPRPTGATGGNSIGEFKPVGCYKDSRDRFLSGEKLPNIGKVSNTKCIDYCNSKGFSIAGTQYGGECFCGNSLSTTEKLDDSKCSMSCEGDETQTCGGDWALSVFTKGGAEPSSPKKRHVHDHFMHHRRSHNHR</sequence>
<feature type="region of interest" description="Disordered" evidence="1">
    <location>
        <begin position="347"/>
        <end position="400"/>
    </location>
</feature>
<dbReference type="Pfam" id="PF01822">
    <property type="entry name" value="WSC"/>
    <property type="match status" value="1"/>
</dbReference>
<evidence type="ECO:0000256" key="2">
    <source>
        <dbReference type="SAM" id="SignalP"/>
    </source>
</evidence>
<keyword evidence="2" id="KW-0732">Signal</keyword>
<dbReference type="AlphaFoldDB" id="A0AAV9H6K5"/>
<evidence type="ECO:0000313" key="5">
    <source>
        <dbReference type="Proteomes" id="UP001321760"/>
    </source>
</evidence>
<protein>
    <recommendedName>
        <fullName evidence="3">WSC domain-containing protein</fullName>
    </recommendedName>
</protein>
<dbReference type="PANTHER" id="PTHR43662">
    <property type="match status" value="1"/>
</dbReference>
<evidence type="ECO:0000313" key="4">
    <source>
        <dbReference type="EMBL" id="KAK4456098.1"/>
    </source>
</evidence>
<dbReference type="PANTHER" id="PTHR43662:SF11">
    <property type="entry name" value="WSC DOMAIN-CONTAINING PROTEIN"/>
    <property type="match status" value="1"/>
</dbReference>
<reference evidence="4" key="1">
    <citation type="journal article" date="2023" name="Mol. Phylogenet. Evol.">
        <title>Genome-scale phylogeny and comparative genomics of the fungal order Sordariales.</title>
        <authorList>
            <person name="Hensen N."/>
            <person name="Bonometti L."/>
            <person name="Westerberg I."/>
            <person name="Brannstrom I.O."/>
            <person name="Guillou S."/>
            <person name="Cros-Aarteil S."/>
            <person name="Calhoun S."/>
            <person name="Haridas S."/>
            <person name="Kuo A."/>
            <person name="Mondo S."/>
            <person name="Pangilinan J."/>
            <person name="Riley R."/>
            <person name="LaButti K."/>
            <person name="Andreopoulos B."/>
            <person name="Lipzen A."/>
            <person name="Chen C."/>
            <person name="Yan M."/>
            <person name="Daum C."/>
            <person name="Ng V."/>
            <person name="Clum A."/>
            <person name="Steindorff A."/>
            <person name="Ohm R.A."/>
            <person name="Martin F."/>
            <person name="Silar P."/>
            <person name="Natvig D.O."/>
            <person name="Lalanne C."/>
            <person name="Gautier V."/>
            <person name="Ament-Velasquez S.L."/>
            <person name="Kruys A."/>
            <person name="Hutchinson M.I."/>
            <person name="Powell A.J."/>
            <person name="Barry K."/>
            <person name="Miller A.N."/>
            <person name="Grigoriev I.V."/>
            <person name="Debuchy R."/>
            <person name="Gladieux P."/>
            <person name="Hiltunen Thoren M."/>
            <person name="Johannesson H."/>
        </authorList>
    </citation>
    <scope>NUCLEOTIDE SEQUENCE</scope>
    <source>
        <strain evidence="4">PSN243</strain>
    </source>
</reference>
<evidence type="ECO:0000259" key="3">
    <source>
        <dbReference type="PROSITE" id="PS51212"/>
    </source>
</evidence>
<accession>A0AAV9H6K5</accession>
<dbReference type="InterPro" id="IPR018535">
    <property type="entry name" value="DUF1996"/>
</dbReference>
<comment type="caution">
    <text evidence="4">The sequence shown here is derived from an EMBL/GenBank/DDBJ whole genome shotgun (WGS) entry which is preliminary data.</text>
</comment>
<name>A0AAV9H6K5_9PEZI</name>
<feature type="compositionally biased region" description="Pro residues" evidence="1">
    <location>
        <begin position="376"/>
        <end position="400"/>
    </location>
</feature>